<evidence type="ECO:0000313" key="1">
    <source>
        <dbReference type="EMBL" id="KAJ2685870.1"/>
    </source>
</evidence>
<comment type="caution">
    <text evidence="1">The sequence shown here is derived from an EMBL/GenBank/DDBJ whole genome shotgun (WGS) entry which is preliminary data.</text>
</comment>
<accession>A0A9W8L219</accession>
<keyword evidence="2" id="KW-1185">Reference proteome</keyword>
<reference evidence="1" key="1">
    <citation type="submission" date="2022-07" db="EMBL/GenBank/DDBJ databases">
        <title>Phylogenomic reconstructions and comparative analyses of Kickxellomycotina fungi.</title>
        <authorList>
            <person name="Reynolds N.K."/>
            <person name="Stajich J.E."/>
            <person name="Barry K."/>
            <person name="Grigoriev I.V."/>
            <person name="Crous P."/>
            <person name="Smith M.E."/>
        </authorList>
    </citation>
    <scope>NUCLEOTIDE SEQUENCE</scope>
    <source>
        <strain evidence="1">CBS 109367</strain>
    </source>
</reference>
<evidence type="ECO:0000313" key="2">
    <source>
        <dbReference type="Proteomes" id="UP001151516"/>
    </source>
</evidence>
<sequence>MGDCERHLRELDAIIQDWISVHRRSTSAASQLHNLHDQATKTLAQTPNSQPIQRLHLLLAMQISEKESLLCKIRSHVHEYATILRQLESLDERVGQHQFVVHEGVDRVAGITPQYVVDAVGDRRKQYTREYVRRRRLLEDLVVGGKIGVTQFSTEWVEAKIDHATEEDYLERLRLARMARQWEANCAESERLIS</sequence>
<organism evidence="1 2">
    <name type="scientific">Coemansia spiralis</name>
    <dbReference type="NCBI Taxonomy" id="417178"/>
    <lineage>
        <taxon>Eukaryota</taxon>
        <taxon>Fungi</taxon>
        <taxon>Fungi incertae sedis</taxon>
        <taxon>Zoopagomycota</taxon>
        <taxon>Kickxellomycotina</taxon>
        <taxon>Kickxellomycetes</taxon>
        <taxon>Kickxellales</taxon>
        <taxon>Kickxellaceae</taxon>
        <taxon>Coemansia</taxon>
    </lineage>
</organism>
<proteinExistence type="predicted"/>
<dbReference type="OrthoDB" id="5572465at2759"/>
<dbReference type="AlphaFoldDB" id="A0A9W8L219"/>
<protein>
    <submittedName>
        <fullName evidence="1">Uncharacterized protein</fullName>
    </submittedName>
</protein>
<dbReference type="EMBL" id="JANBTX010000131">
    <property type="protein sequence ID" value="KAJ2685870.1"/>
    <property type="molecule type" value="Genomic_DNA"/>
</dbReference>
<name>A0A9W8L219_9FUNG</name>
<dbReference type="Proteomes" id="UP001151516">
    <property type="component" value="Unassembled WGS sequence"/>
</dbReference>
<gene>
    <name evidence="1" type="ORF">IWW39_003992</name>
</gene>